<dbReference type="EMBL" id="CAXHTB010000007">
    <property type="protein sequence ID" value="CAL0310127.1"/>
    <property type="molecule type" value="Genomic_DNA"/>
</dbReference>
<evidence type="ECO:0000313" key="2">
    <source>
        <dbReference type="EMBL" id="CAL0310127.1"/>
    </source>
</evidence>
<dbReference type="Proteomes" id="UP001497480">
    <property type="component" value="Unassembled WGS sequence"/>
</dbReference>
<sequence>MDTKTINNKCKKHSLLMCFKPIVPKDKSFNLHRKKDQTINQGSTYIRVEDKNGDIVPELSSAYGGRRENSKDIWRALKGALKLVTLMKKINSKRKVKKYNLSIPNSSLENAPYGVEDSVRISKLQRSNSNISSSYGSSYAFTSSPSLTSSSSSRTDHSSGSLDSTRENETKLTNQKQYGYGVDHSSTT</sequence>
<name>A0AAV1WLN0_LUPLU</name>
<feature type="compositionally biased region" description="Low complexity" evidence="1">
    <location>
        <begin position="142"/>
        <end position="161"/>
    </location>
</feature>
<evidence type="ECO:0000256" key="1">
    <source>
        <dbReference type="SAM" id="MobiDB-lite"/>
    </source>
</evidence>
<reference evidence="2 3" key="1">
    <citation type="submission" date="2024-03" db="EMBL/GenBank/DDBJ databases">
        <authorList>
            <person name="Martinez-Hernandez J."/>
        </authorList>
    </citation>
    <scope>NUCLEOTIDE SEQUENCE [LARGE SCALE GENOMIC DNA]</scope>
</reference>
<evidence type="ECO:0000313" key="3">
    <source>
        <dbReference type="Proteomes" id="UP001497480"/>
    </source>
</evidence>
<comment type="caution">
    <text evidence="2">The sequence shown here is derived from an EMBL/GenBank/DDBJ whole genome shotgun (WGS) entry which is preliminary data.</text>
</comment>
<feature type="region of interest" description="Disordered" evidence="1">
    <location>
        <begin position="142"/>
        <end position="188"/>
    </location>
</feature>
<keyword evidence="3" id="KW-1185">Reference proteome</keyword>
<accession>A0AAV1WLN0</accession>
<protein>
    <submittedName>
        <fullName evidence="2">Uncharacterized protein</fullName>
    </submittedName>
</protein>
<organism evidence="2 3">
    <name type="scientific">Lupinus luteus</name>
    <name type="common">European yellow lupine</name>
    <dbReference type="NCBI Taxonomy" id="3873"/>
    <lineage>
        <taxon>Eukaryota</taxon>
        <taxon>Viridiplantae</taxon>
        <taxon>Streptophyta</taxon>
        <taxon>Embryophyta</taxon>
        <taxon>Tracheophyta</taxon>
        <taxon>Spermatophyta</taxon>
        <taxon>Magnoliopsida</taxon>
        <taxon>eudicotyledons</taxon>
        <taxon>Gunneridae</taxon>
        <taxon>Pentapetalae</taxon>
        <taxon>rosids</taxon>
        <taxon>fabids</taxon>
        <taxon>Fabales</taxon>
        <taxon>Fabaceae</taxon>
        <taxon>Papilionoideae</taxon>
        <taxon>50 kb inversion clade</taxon>
        <taxon>genistoids sensu lato</taxon>
        <taxon>core genistoids</taxon>
        <taxon>Genisteae</taxon>
        <taxon>Lupinus</taxon>
    </lineage>
</organism>
<gene>
    <name evidence="2" type="ORF">LLUT_LOCUS11187</name>
</gene>
<proteinExistence type="predicted"/>
<dbReference type="AlphaFoldDB" id="A0AAV1WLN0"/>